<feature type="signal peptide" evidence="2">
    <location>
        <begin position="1"/>
        <end position="25"/>
    </location>
</feature>
<keyword evidence="2" id="KW-0732">Signal</keyword>
<gene>
    <name evidence="3 4 5 6" type="primary">LOC114325158</name>
</gene>
<dbReference type="RefSeq" id="XP_028128929.1">
    <property type="nucleotide sequence ID" value="XM_028273128.1"/>
</dbReference>
<reference evidence="3 4" key="1">
    <citation type="submission" date="2025-04" db="UniProtKB">
        <authorList>
            <consortium name="RefSeq"/>
        </authorList>
    </citation>
    <scope>IDENTIFICATION</scope>
    <source>
        <tissue evidence="3 4">Whole insect</tissue>
    </source>
</reference>
<proteinExistence type="predicted"/>
<evidence type="ECO:0000313" key="4">
    <source>
        <dbReference type="RefSeq" id="XP_028128927.1"/>
    </source>
</evidence>
<evidence type="ECO:0000256" key="1">
    <source>
        <dbReference type="SAM" id="MobiDB-lite"/>
    </source>
</evidence>
<feature type="chain" id="PRO_5044650891" evidence="2">
    <location>
        <begin position="26"/>
        <end position="145"/>
    </location>
</feature>
<accession>A0A6P7F039</accession>
<evidence type="ECO:0000256" key="2">
    <source>
        <dbReference type="SAM" id="SignalP"/>
    </source>
</evidence>
<evidence type="ECO:0000313" key="5">
    <source>
        <dbReference type="RefSeq" id="XP_028128928.1"/>
    </source>
</evidence>
<dbReference type="RefSeq" id="XP_028128928.1">
    <property type="nucleotide sequence ID" value="XM_028273127.1"/>
</dbReference>
<protein>
    <submittedName>
        <fullName evidence="3 4">Uncharacterized protein LOC114325158 isoform X2</fullName>
    </submittedName>
</protein>
<dbReference type="RefSeq" id="XP_028128926.1">
    <property type="nucleotide sequence ID" value="XM_028273125.1"/>
</dbReference>
<dbReference type="RefSeq" id="XP_028128927.1">
    <property type="nucleotide sequence ID" value="XM_028273126.1"/>
</dbReference>
<evidence type="ECO:0000313" key="3">
    <source>
        <dbReference type="RefSeq" id="XP_028128926.1"/>
    </source>
</evidence>
<sequence>MTHLVWTCTVFFCLLAVLNLGECKALGNDIDTQQKDTSSSKGSSLEIKKPKETPRAIISTTTEDAVSFAPGEPVSLQIPDKIFGSSFTLITNLSTRIGDYLMNSAVRAQRLLESMRPFFRAIAGDKSLVIEGPSDKPIFSDGTAT</sequence>
<organism evidence="6">
    <name type="scientific">Diabrotica virgifera virgifera</name>
    <name type="common">western corn rootworm</name>
    <dbReference type="NCBI Taxonomy" id="50390"/>
    <lineage>
        <taxon>Eukaryota</taxon>
        <taxon>Metazoa</taxon>
        <taxon>Ecdysozoa</taxon>
        <taxon>Arthropoda</taxon>
        <taxon>Hexapoda</taxon>
        <taxon>Insecta</taxon>
        <taxon>Pterygota</taxon>
        <taxon>Neoptera</taxon>
        <taxon>Endopterygota</taxon>
        <taxon>Coleoptera</taxon>
        <taxon>Polyphaga</taxon>
        <taxon>Cucujiformia</taxon>
        <taxon>Chrysomeloidea</taxon>
        <taxon>Chrysomelidae</taxon>
        <taxon>Galerucinae</taxon>
        <taxon>Diabroticina</taxon>
        <taxon>Diabroticites</taxon>
        <taxon>Diabrotica</taxon>
    </lineage>
</organism>
<feature type="region of interest" description="Disordered" evidence="1">
    <location>
        <begin position="31"/>
        <end position="53"/>
    </location>
</feature>
<evidence type="ECO:0000313" key="6">
    <source>
        <dbReference type="RefSeq" id="XP_028128929.1"/>
    </source>
</evidence>
<dbReference type="AlphaFoldDB" id="A0A6P7F039"/>
<name>A0A6P7F039_DIAVI</name>